<dbReference type="PANTHER" id="PTHR11709:SF414">
    <property type="entry name" value="ADR239WP"/>
    <property type="match status" value="1"/>
</dbReference>
<evidence type="ECO:0000256" key="5">
    <source>
        <dbReference type="SAM" id="MobiDB-lite"/>
    </source>
</evidence>
<dbReference type="OrthoDB" id="2121828at2759"/>
<evidence type="ECO:0000256" key="4">
    <source>
        <dbReference type="ARBA" id="ARBA00023008"/>
    </source>
</evidence>
<dbReference type="Pfam" id="PF07732">
    <property type="entry name" value="Cu-oxidase_3"/>
    <property type="match status" value="1"/>
</dbReference>
<dbReference type="InterPro" id="IPR011706">
    <property type="entry name" value="Cu-oxidase_C"/>
</dbReference>
<proteinExistence type="inferred from homology"/>
<feature type="domain" description="Plastocyanin-like" evidence="7">
    <location>
        <begin position="268"/>
        <end position="434"/>
    </location>
</feature>
<dbReference type="AlphaFoldDB" id="A0A194VRM0"/>
<dbReference type="InterPro" id="IPR001117">
    <property type="entry name" value="Cu-oxidase_2nd"/>
</dbReference>
<dbReference type="PROSITE" id="PS00079">
    <property type="entry name" value="MULTICOPPER_OXIDASE1"/>
    <property type="match status" value="1"/>
</dbReference>
<reference evidence="10" key="1">
    <citation type="submission" date="2014-12" db="EMBL/GenBank/DDBJ databases">
        <title>Genome Sequence of Valsa Canker Pathogens Uncovers a Specific Adaption of Colonization on Woody Bark.</title>
        <authorList>
            <person name="Yin Z."/>
            <person name="Liu H."/>
            <person name="Gao X."/>
            <person name="Li Z."/>
            <person name="Song N."/>
            <person name="Ke X."/>
            <person name="Dai Q."/>
            <person name="Wu Y."/>
            <person name="Sun Y."/>
            <person name="Xu J.-R."/>
            <person name="Kang Z.K."/>
            <person name="Wang L."/>
            <person name="Huang L."/>
        </authorList>
    </citation>
    <scope>NUCLEOTIDE SEQUENCE [LARGE SCALE GENOMIC DNA]</scope>
    <source>
        <strain evidence="10">03-8</strain>
    </source>
</reference>
<evidence type="ECO:0000259" key="7">
    <source>
        <dbReference type="Pfam" id="PF00394"/>
    </source>
</evidence>
<dbReference type="PROSITE" id="PS00080">
    <property type="entry name" value="MULTICOPPER_OXIDASE2"/>
    <property type="match status" value="1"/>
</dbReference>
<evidence type="ECO:0000313" key="11">
    <source>
        <dbReference type="Proteomes" id="UP000078559"/>
    </source>
</evidence>
<dbReference type="InterPro" id="IPR045087">
    <property type="entry name" value="Cu-oxidase_fam"/>
</dbReference>
<keyword evidence="2" id="KW-0479">Metal-binding</keyword>
<keyword evidence="11" id="KW-1185">Reference proteome</keyword>
<dbReference type="SUPFAM" id="SSF49503">
    <property type="entry name" value="Cupredoxins"/>
    <property type="match status" value="3"/>
</dbReference>
<keyword evidence="3" id="KW-0560">Oxidoreductase</keyword>
<feature type="transmembrane region" description="Helical" evidence="6">
    <location>
        <begin position="76"/>
        <end position="97"/>
    </location>
</feature>
<feature type="domain" description="Plastocyanin-like" evidence="9">
    <location>
        <begin position="142"/>
        <end position="255"/>
    </location>
</feature>
<dbReference type="Gene3D" id="2.60.40.420">
    <property type="entry name" value="Cupredoxins - blue copper proteins"/>
    <property type="match status" value="3"/>
</dbReference>
<organism evidence="10 11">
    <name type="scientific">Cytospora mali</name>
    <name type="common">Apple Valsa canker fungus</name>
    <name type="synonym">Valsa mali</name>
    <dbReference type="NCBI Taxonomy" id="578113"/>
    <lineage>
        <taxon>Eukaryota</taxon>
        <taxon>Fungi</taxon>
        <taxon>Dikarya</taxon>
        <taxon>Ascomycota</taxon>
        <taxon>Pezizomycotina</taxon>
        <taxon>Sordariomycetes</taxon>
        <taxon>Sordariomycetidae</taxon>
        <taxon>Diaporthales</taxon>
        <taxon>Cytosporaceae</taxon>
        <taxon>Cytospora</taxon>
    </lineage>
</organism>
<keyword evidence="6" id="KW-0472">Membrane</keyword>
<gene>
    <name evidence="10" type="ORF">VM1G_01560</name>
</gene>
<keyword evidence="4" id="KW-0186">Copper</keyword>
<accession>A0A194VRM0</accession>
<feature type="compositionally biased region" description="Basic and acidic residues" evidence="5">
    <location>
        <begin position="46"/>
        <end position="57"/>
    </location>
</feature>
<dbReference type="GO" id="GO:0016491">
    <property type="term" value="F:oxidoreductase activity"/>
    <property type="evidence" value="ECO:0007669"/>
    <property type="project" value="UniProtKB-KW"/>
</dbReference>
<dbReference type="Pfam" id="PF00394">
    <property type="entry name" value="Cu-oxidase"/>
    <property type="match status" value="1"/>
</dbReference>
<evidence type="ECO:0000259" key="8">
    <source>
        <dbReference type="Pfam" id="PF07731"/>
    </source>
</evidence>
<dbReference type="Proteomes" id="UP000078559">
    <property type="component" value="Chromosome 2"/>
</dbReference>
<protein>
    <submittedName>
        <fullName evidence="10">Laccase</fullName>
    </submittedName>
</protein>
<keyword evidence="6" id="KW-1133">Transmembrane helix</keyword>
<evidence type="ECO:0000256" key="3">
    <source>
        <dbReference type="ARBA" id="ARBA00023002"/>
    </source>
</evidence>
<name>A0A194VRM0_CYTMA</name>
<feature type="compositionally biased region" description="Polar residues" evidence="5">
    <location>
        <begin position="12"/>
        <end position="23"/>
    </location>
</feature>
<dbReference type="CDD" id="cd13910">
    <property type="entry name" value="CuRO_3_MCO_like_4"/>
    <property type="match status" value="1"/>
</dbReference>
<dbReference type="InterPro" id="IPR033138">
    <property type="entry name" value="Cu_oxidase_CS"/>
</dbReference>
<keyword evidence="6" id="KW-0812">Transmembrane</keyword>
<dbReference type="EMBL" id="CM003099">
    <property type="protein sequence ID" value="KUI66846.1"/>
    <property type="molecule type" value="Genomic_DNA"/>
</dbReference>
<dbReference type="InterPro" id="IPR002355">
    <property type="entry name" value="Cu_oxidase_Cu_BS"/>
</dbReference>
<dbReference type="SMR" id="A0A194VRM0"/>
<dbReference type="InterPro" id="IPR011707">
    <property type="entry name" value="Cu-oxidase-like_N"/>
</dbReference>
<evidence type="ECO:0000259" key="9">
    <source>
        <dbReference type="Pfam" id="PF07732"/>
    </source>
</evidence>
<dbReference type="CDD" id="cd13857">
    <property type="entry name" value="CuRO_1_Diphenol_Ox"/>
    <property type="match status" value="1"/>
</dbReference>
<dbReference type="InterPro" id="IPR008972">
    <property type="entry name" value="Cupredoxin"/>
</dbReference>
<feature type="region of interest" description="Disordered" evidence="5">
    <location>
        <begin position="46"/>
        <end position="69"/>
    </location>
</feature>
<evidence type="ECO:0000256" key="1">
    <source>
        <dbReference type="ARBA" id="ARBA00010609"/>
    </source>
</evidence>
<feature type="domain" description="Plastocyanin-like" evidence="8">
    <location>
        <begin position="513"/>
        <end position="660"/>
    </location>
</feature>
<evidence type="ECO:0000313" key="10">
    <source>
        <dbReference type="EMBL" id="KUI66846.1"/>
    </source>
</evidence>
<evidence type="ECO:0000256" key="6">
    <source>
        <dbReference type="SAM" id="Phobius"/>
    </source>
</evidence>
<feature type="compositionally biased region" description="Basic and acidic residues" evidence="5">
    <location>
        <begin position="1"/>
        <end position="11"/>
    </location>
</feature>
<feature type="region of interest" description="Disordered" evidence="5">
    <location>
        <begin position="1"/>
        <end position="23"/>
    </location>
</feature>
<dbReference type="PANTHER" id="PTHR11709">
    <property type="entry name" value="MULTI-COPPER OXIDASE"/>
    <property type="match status" value="1"/>
</dbReference>
<evidence type="ECO:0000256" key="2">
    <source>
        <dbReference type="ARBA" id="ARBA00022723"/>
    </source>
</evidence>
<dbReference type="Pfam" id="PF07731">
    <property type="entry name" value="Cu-oxidase_2"/>
    <property type="match status" value="1"/>
</dbReference>
<sequence length="705" mass="79431">MLKMAQYEHVRSSSPSGKCRTSNDLELQEYNEEKIGNLVSEQEERLLPGDAEETLRSDDDDGDEHDHSRKRRRRRWYHLGLFGLIGIILFAVIAVFLDHLYFQKSEGEVNGTFRRQSSDYTIDPDWDYNAPPTRREFHWVITDITANPDGVFRPMMVINGQFPGPMIVCNEGDTIVVNVVNEAKNATAIHWHGLFQNGTNWHDGTVGVTQCPIAPGRSFRYEFTVKGQAGSYFYHGHQGTQSLDGLVGPFIILSAEEKENQPIPYDTDRVVMVQDWYHVLSDGLLRETLSPGSESSPTPNGALINGANKLDCSLHPRRHCDASTALLPTFDLAPNKQHRLRVINIGGFAWFEVSIDKHINLPVTEVDGVTVEPAADSSILIGPGQRYSIILSTNQTDPSNLYWFRARMINHCFAENVLPDKGVATARAVIRYNTSDPVNQFDAQPDLPTTENDSGKFTVVCKDNNEAYRPFPARPAPEYAHHSWYLRVNLEIGAWRLERGFLNQSTFRPQIQSPTLHRFVQGLNTGNETFAIEGVNDRAFGKKNELVVSSEGVEVVDVILQNFDEGNHPFHLHGQQMFILAQGHGYFPGYEKLGLNPEGKGLLDPNDRSIISNPLRRDVTAVEAFGWTLIRFVADNPGIWLLHCHMIWHGEAGMAMQFASRLDIMRNWTIPEQSATLCEAPLEELERGSVPKDSIWYGHFASDDP</sequence>
<comment type="similarity">
    <text evidence="1">Belongs to the multicopper oxidase family.</text>
</comment>
<dbReference type="GO" id="GO:0005507">
    <property type="term" value="F:copper ion binding"/>
    <property type="evidence" value="ECO:0007669"/>
    <property type="project" value="InterPro"/>
</dbReference>